<accession>T1F3F3</accession>
<feature type="compositionally biased region" description="Polar residues" evidence="1">
    <location>
        <begin position="514"/>
        <end position="534"/>
    </location>
</feature>
<dbReference type="CTD" id="20203352"/>
<name>T1F3F3_HELRO</name>
<organism evidence="4 5">
    <name type="scientific">Helobdella robusta</name>
    <name type="common">Californian leech</name>
    <dbReference type="NCBI Taxonomy" id="6412"/>
    <lineage>
        <taxon>Eukaryota</taxon>
        <taxon>Metazoa</taxon>
        <taxon>Spiralia</taxon>
        <taxon>Lophotrochozoa</taxon>
        <taxon>Annelida</taxon>
        <taxon>Clitellata</taxon>
        <taxon>Hirudinea</taxon>
        <taxon>Rhynchobdellida</taxon>
        <taxon>Glossiphoniidae</taxon>
        <taxon>Helobdella</taxon>
    </lineage>
</organism>
<sequence length="534" mass="61261">MYKFFKLCIETIVATMITLRDLNSPIRIMHRTKGGKIFSLTLSSLYSSFSPSSSHKQNDENEKAWVKLSSSSKIIYLDKLSDDNYLFQTLKTIHGGIKSGKPVSNSPPRLLEWFFSKSADLENDGSRKGDSVNIILLWHSMAAEHFNKQQLSKTSSHQPQQQQPPPLQPQHIDDIEDSNNVRLALNELKFPGLSMDVISLSMAFHSSFPFKQSLHSAVESLAAKGTLQELNRRWSSSAAPSHPHRDDEDDDEDDVGDSDDDTSDMKSGVASFTIGLCMLHCFILLLIVLCSSLHYYKMKLRQSLLDEMESDDAQESSSAAVKSSNNNVEAPITTATTTTAAEFSRSLDSLPTTSNSADQLQRIRNSNFFDDRIDEFDFANNYFQDKEEHQLFQMPPCLSHPYHHHHHFHDYHSTHPHHFATNYFERHQFPKVAYDSIDSERSDSRMHLTQKRRQYRTTQPHQFQQKLRLQQQQQQRQYHTLADRRSENSQQQKSTTSTISRPHKCKAVKGVQCQDDSGSRSSSFPLWRRQTNIF</sequence>
<dbReference type="EMBL" id="KB096275">
    <property type="protein sequence ID" value="ESO06774.1"/>
    <property type="molecule type" value="Genomic_DNA"/>
</dbReference>
<evidence type="ECO:0000313" key="3">
    <source>
        <dbReference type="EMBL" id="ESO06774.1"/>
    </source>
</evidence>
<gene>
    <name evidence="4" type="primary">20203352</name>
    <name evidence="3" type="ORF">HELRODRAFT_170789</name>
</gene>
<feature type="transmembrane region" description="Helical" evidence="2">
    <location>
        <begin position="272"/>
        <end position="296"/>
    </location>
</feature>
<keyword evidence="2" id="KW-1133">Transmembrane helix</keyword>
<dbReference type="AlphaFoldDB" id="T1F3F3"/>
<evidence type="ECO:0000313" key="4">
    <source>
        <dbReference type="EnsemblMetazoa" id="HelroP170789"/>
    </source>
</evidence>
<feature type="region of interest" description="Disordered" evidence="1">
    <location>
        <begin position="437"/>
        <end position="534"/>
    </location>
</feature>
<dbReference type="RefSeq" id="XP_009014870.1">
    <property type="nucleotide sequence ID" value="XM_009016622.1"/>
</dbReference>
<keyword evidence="5" id="KW-1185">Reference proteome</keyword>
<evidence type="ECO:0000313" key="5">
    <source>
        <dbReference type="Proteomes" id="UP000015101"/>
    </source>
</evidence>
<dbReference type="EMBL" id="AMQM01003683">
    <property type="status" value="NOT_ANNOTATED_CDS"/>
    <property type="molecule type" value="Genomic_DNA"/>
</dbReference>
<feature type="region of interest" description="Disordered" evidence="1">
    <location>
        <begin position="233"/>
        <end position="264"/>
    </location>
</feature>
<reference evidence="5" key="1">
    <citation type="submission" date="2012-12" db="EMBL/GenBank/DDBJ databases">
        <authorList>
            <person name="Hellsten U."/>
            <person name="Grimwood J."/>
            <person name="Chapman J.A."/>
            <person name="Shapiro H."/>
            <person name="Aerts A."/>
            <person name="Otillar R.P."/>
            <person name="Terry A.Y."/>
            <person name="Boore J.L."/>
            <person name="Simakov O."/>
            <person name="Marletaz F."/>
            <person name="Cho S.-J."/>
            <person name="Edsinger-Gonzales E."/>
            <person name="Havlak P."/>
            <person name="Kuo D.-H."/>
            <person name="Larsson T."/>
            <person name="Lv J."/>
            <person name="Arendt D."/>
            <person name="Savage R."/>
            <person name="Osoegawa K."/>
            <person name="de Jong P."/>
            <person name="Lindberg D.R."/>
            <person name="Seaver E.C."/>
            <person name="Weisblat D.A."/>
            <person name="Putnam N.H."/>
            <person name="Grigoriev I.V."/>
            <person name="Rokhsar D.S."/>
        </authorList>
    </citation>
    <scope>NUCLEOTIDE SEQUENCE</scope>
</reference>
<feature type="compositionally biased region" description="Acidic residues" evidence="1">
    <location>
        <begin position="247"/>
        <end position="262"/>
    </location>
</feature>
<dbReference type="EnsemblMetazoa" id="HelroT170789">
    <property type="protein sequence ID" value="HelroP170789"/>
    <property type="gene ID" value="HelroG170789"/>
</dbReference>
<protein>
    <submittedName>
        <fullName evidence="3 4">Uncharacterized protein</fullName>
    </submittedName>
</protein>
<keyword evidence="2" id="KW-0472">Membrane</keyword>
<reference evidence="4" key="3">
    <citation type="submission" date="2015-06" db="UniProtKB">
        <authorList>
            <consortium name="EnsemblMetazoa"/>
        </authorList>
    </citation>
    <scope>IDENTIFICATION</scope>
</reference>
<dbReference type="KEGG" id="hro:HELRODRAFT_170789"/>
<evidence type="ECO:0000256" key="2">
    <source>
        <dbReference type="SAM" id="Phobius"/>
    </source>
</evidence>
<dbReference type="GeneID" id="20203352"/>
<feature type="compositionally biased region" description="Low complexity" evidence="1">
    <location>
        <begin position="489"/>
        <end position="498"/>
    </location>
</feature>
<dbReference type="HOGENOM" id="CLU_510281_0_0_1"/>
<dbReference type="Proteomes" id="UP000015101">
    <property type="component" value="Unassembled WGS sequence"/>
</dbReference>
<evidence type="ECO:0000256" key="1">
    <source>
        <dbReference type="SAM" id="MobiDB-lite"/>
    </source>
</evidence>
<feature type="region of interest" description="Disordered" evidence="1">
    <location>
        <begin position="148"/>
        <end position="173"/>
    </location>
</feature>
<dbReference type="InParanoid" id="T1F3F3"/>
<feature type="compositionally biased region" description="Polar residues" evidence="1">
    <location>
        <begin position="148"/>
        <end position="157"/>
    </location>
</feature>
<feature type="compositionally biased region" description="Low complexity" evidence="1">
    <location>
        <begin position="462"/>
        <end position="477"/>
    </location>
</feature>
<reference evidence="3 5" key="2">
    <citation type="journal article" date="2013" name="Nature">
        <title>Insights into bilaterian evolution from three spiralian genomes.</title>
        <authorList>
            <person name="Simakov O."/>
            <person name="Marletaz F."/>
            <person name="Cho S.J."/>
            <person name="Edsinger-Gonzales E."/>
            <person name="Havlak P."/>
            <person name="Hellsten U."/>
            <person name="Kuo D.H."/>
            <person name="Larsson T."/>
            <person name="Lv J."/>
            <person name="Arendt D."/>
            <person name="Savage R."/>
            <person name="Osoegawa K."/>
            <person name="de Jong P."/>
            <person name="Grimwood J."/>
            <person name="Chapman J.A."/>
            <person name="Shapiro H."/>
            <person name="Aerts A."/>
            <person name="Otillar R.P."/>
            <person name="Terry A.Y."/>
            <person name="Boore J.L."/>
            <person name="Grigoriev I.V."/>
            <person name="Lindberg D.R."/>
            <person name="Seaver E.C."/>
            <person name="Weisblat D.A."/>
            <person name="Putnam N.H."/>
            <person name="Rokhsar D.S."/>
        </authorList>
    </citation>
    <scope>NUCLEOTIDE SEQUENCE</scope>
</reference>
<keyword evidence="2" id="KW-0812">Transmembrane</keyword>
<proteinExistence type="predicted"/>